<keyword evidence="2" id="KW-1185">Reference proteome</keyword>
<sequence>MKFEICSWRLSENTRGLHLSRPGSPVVEYSESLFGSTWCPQPNEHWSFCFATLTPINKDNTRVLKLP</sequence>
<evidence type="ECO:0000313" key="1">
    <source>
        <dbReference type="EMBL" id="KAK3912348.1"/>
    </source>
</evidence>
<comment type="caution">
    <text evidence="1">The sequence shown here is derived from an EMBL/GenBank/DDBJ whole genome shotgun (WGS) entry which is preliminary data.</text>
</comment>
<dbReference type="EMBL" id="JAHWGI010000292">
    <property type="protein sequence ID" value="KAK3912348.1"/>
    <property type="molecule type" value="Genomic_DNA"/>
</dbReference>
<accession>A0AAE1LAD0</accession>
<name>A0AAE1LAD0_9NEOP</name>
<reference evidence="1" key="1">
    <citation type="submission" date="2021-07" db="EMBL/GenBank/DDBJ databases">
        <authorList>
            <person name="Catto M.A."/>
            <person name="Jacobson A."/>
            <person name="Kennedy G."/>
            <person name="Labadie P."/>
            <person name="Hunt B.G."/>
            <person name="Srinivasan R."/>
        </authorList>
    </citation>
    <scope>NUCLEOTIDE SEQUENCE</scope>
    <source>
        <strain evidence="1">PL_HMW_Pooled</strain>
        <tissue evidence="1">Head</tissue>
    </source>
</reference>
<dbReference type="Proteomes" id="UP001219518">
    <property type="component" value="Unassembled WGS sequence"/>
</dbReference>
<dbReference type="AlphaFoldDB" id="A0AAE1LAD0"/>
<gene>
    <name evidence="1" type="ORF">KUF71_021918</name>
</gene>
<evidence type="ECO:0000313" key="2">
    <source>
        <dbReference type="Proteomes" id="UP001219518"/>
    </source>
</evidence>
<protein>
    <submittedName>
        <fullName evidence="1">Uncharacterized protein</fullName>
    </submittedName>
</protein>
<organism evidence="1 2">
    <name type="scientific">Frankliniella fusca</name>
    <dbReference type="NCBI Taxonomy" id="407009"/>
    <lineage>
        <taxon>Eukaryota</taxon>
        <taxon>Metazoa</taxon>
        <taxon>Ecdysozoa</taxon>
        <taxon>Arthropoda</taxon>
        <taxon>Hexapoda</taxon>
        <taxon>Insecta</taxon>
        <taxon>Pterygota</taxon>
        <taxon>Neoptera</taxon>
        <taxon>Paraneoptera</taxon>
        <taxon>Thysanoptera</taxon>
        <taxon>Terebrantia</taxon>
        <taxon>Thripoidea</taxon>
        <taxon>Thripidae</taxon>
        <taxon>Frankliniella</taxon>
    </lineage>
</organism>
<proteinExistence type="predicted"/>
<reference evidence="1" key="2">
    <citation type="journal article" date="2023" name="BMC Genomics">
        <title>Pest status, molecular evolution, and epigenetic factors derived from the genome assembly of Frankliniella fusca, a thysanopteran phytovirus vector.</title>
        <authorList>
            <person name="Catto M.A."/>
            <person name="Labadie P.E."/>
            <person name="Jacobson A.L."/>
            <person name="Kennedy G.G."/>
            <person name="Srinivasan R."/>
            <person name="Hunt B.G."/>
        </authorList>
    </citation>
    <scope>NUCLEOTIDE SEQUENCE</scope>
    <source>
        <strain evidence="1">PL_HMW_Pooled</strain>
    </source>
</reference>